<evidence type="ECO:0000313" key="11">
    <source>
        <dbReference type="Proteomes" id="UP000838412"/>
    </source>
</evidence>
<evidence type="ECO:0000313" key="10">
    <source>
        <dbReference type="EMBL" id="CAH1244454.1"/>
    </source>
</evidence>
<dbReference type="InterPro" id="IPR009011">
    <property type="entry name" value="Man6P_isomerase_rcpt-bd_dom_sf"/>
</dbReference>
<dbReference type="PANTHER" id="PTHR15071">
    <property type="entry name" value="MANNOSE-6-PHOSPHATE RECEPTOR FAMILY MEMBER"/>
    <property type="match status" value="1"/>
</dbReference>
<dbReference type="PANTHER" id="PTHR15071:SF0">
    <property type="entry name" value="MANNOSE 6-PHOSPHATE RECEPTOR-LIKE PROTEIN 1"/>
    <property type="match status" value="1"/>
</dbReference>
<reference evidence="10" key="1">
    <citation type="submission" date="2022-01" db="EMBL/GenBank/DDBJ databases">
        <authorList>
            <person name="Braso-Vives M."/>
        </authorList>
    </citation>
    <scope>NUCLEOTIDE SEQUENCE</scope>
</reference>
<evidence type="ECO:0000256" key="3">
    <source>
        <dbReference type="ARBA" id="ARBA00022692"/>
    </source>
</evidence>
<evidence type="ECO:0000256" key="4">
    <source>
        <dbReference type="ARBA" id="ARBA00022729"/>
    </source>
</evidence>
<evidence type="ECO:0000256" key="8">
    <source>
        <dbReference type="SAM" id="SignalP"/>
    </source>
</evidence>
<evidence type="ECO:0000256" key="2">
    <source>
        <dbReference type="ARBA" id="ARBA00022448"/>
    </source>
</evidence>
<dbReference type="GO" id="GO:0005802">
    <property type="term" value="C:trans-Golgi network"/>
    <property type="evidence" value="ECO:0007669"/>
    <property type="project" value="TreeGrafter"/>
</dbReference>
<evidence type="ECO:0000256" key="1">
    <source>
        <dbReference type="ARBA" id="ARBA00004308"/>
    </source>
</evidence>
<dbReference type="Proteomes" id="UP000838412">
    <property type="component" value="Chromosome 14"/>
</dbReference>
<dbReference type="SUPFAM" id="SSF50911">
    <property type="entry name" value="Mannose 6-phosphate receptor domain"/>
    <property type="match status" value="1"/>
</dbReference>
<organism evidence="10 11">
    <name type="scientific">Branchiostoma lanceolatum</name>
    <name type="common">Common lancelet</name>
    <name type="synonym">Amphioxus lanceolatum</name>
    <dbReference type="NCBI Taxonomy" id="7740"/>
    <lineage>
        <taxon>Eukaryota</taxon>
        <taxon>Metazoa</taxon>
        <taxon>Chordata</taxon>
        <taxon>Cephalochordata</taxon>
        <taxon>Leptocardii</taxon>
        <taxon>Amphioxiformes</taxon>
        <taxon>Branchiostomatidae</taxon>
        <taxon>Branchiostoma</taxon>
    </lineage>
</organism>
<evidence type="ECO:0000256" key="5">
    <source>
        <dbReference type="ARBA" id="ARBA00022989"/>
    </source>
</evidence>
<accession>A0A8J9YZI9</accession>
<dbReference type="Gene3D" id="2.70.130.10">
    <property type="entry name" value="Mannose-6-phosphate receptor binding domain"/>
    <property type="match status" value="1"/>
</dbReference>
<keyword evidence="5" id="KW-1133">Transmembrane helix</keyword>
<dbReference type="GO" id="GO:0000139">
    <property type="term" value="C:Golgi membrane"/>
    <property type="evidence" value="ECO:0007669"/>
    <property type="project" value="UniProtKB-SubCell"/>
</dbReference>
<feature type="signal peptide" evidence="8">
    <location>
        <begin position="1"/>
        <end position="19"/>
    </location>
</feature>
<dbReference type="InterPro" id="IPR044865">
    <property type="entry name" value="MRH_dom"/>
</dbReference>
<keyword evidence="7" id="KW-1015">Disulfide bond</keyword>
<keyword evidence="11" id="KW-1185">Reference proteome</keyword>
<dbReference type="EMBL" id="OV696699">
    <property type="protein sequence ID" value="CAH1244454.1"/>
    <property type="molecule type" value="Genomic_DNA"/>
</dbReference>
<comment type="subcellular location">
    <subcellularLocation>
        <location evidence="1">Endomembrane system</location>
    </subcellularLocation>
</comment>
<dbReference type="AlphaFoldDB" id="A0A8J9YZI9"/>
<feature type="chain" id="PRO_5035481664" evidence="8">
    <location>
        <begin position="20"/>
        <end position="186"/>
    </location>
</feature>
<name>A0A8J9YZI9_BRALA</name>
<dbReference type="OrthoDB" id="10014049at2759"/>
<gene>
    <name evidence="10" type="primary">Hypp7316</name>
    <name evidence="10" type="ORF">BLAG_LOCUS7091</name>
</gene>
<evidence type="ECO:0000256" key="7">
    <source>
        <dbReference type="ARBA" id="ARBA00023157"/>
    </source>
</evidence>
<keyword evidence="6" id="KW-0472">Membrane</keyword>
<sequence>MATLTGLTVLVALLGCALSAMPISDITRCQYTGADGHMYDLSPLRMKGSHYFSAPAYEIDSYNIYSPKGSESDPLMYQYYLNVCDNVTKGPDACKETAPILRINPDKTCTALGNINAAIFDANPGADGVYLSYYHGDPSGGSRVFHYQSSVFFVCDNSTEMTGPTFEHQSNCFHSHFRILTKHACK</sequence>
<keyword evidence="3" id="KW-0812">Transmembrane</keyword>
<proteinExistence type="predicted"/>
<evidence type="ECO:0000256" key="6">
    <source>
        <dbReference type="ARBA" id="ARBA00023136"/>
    </source>
</evidence>
<dbReference type="GO" id="GO:0010008">
    <property type="term" value="C:endosome membrane"/>
    <property type="evidence" value="ECO:0007669"/>
    <property type="project" value="UniProtKB-SubCell"/>
</dbReference>
<keyword evidence="4 8" id="KW-0732">Signal</keyword>
<keyword evidence="2" id="KW-0813">Transport</keyword>
<feature type="domain" description="MRH" evidence="9">
    <location>
        <begin position="27"/>
        <end position="186"/>
    </location>
</feature>
<protein>
    <submittedName>
        <fullName evidence="10">Hypp7316 protein</fullName>
    </submittedName>
</protein>
<evidence type="ECO:0000259" key="9">
    <source>
        <dbReference type="PROSITE" id="PS51914"/>
    </source>
</evidence>
<dbReference type="PROSITE" id="PS51914">
    <property type="entry name" value="MRH"/>
    <property type="match status" value="1"/>
</dbReference>